<dbReference type="PANTHER" id="PTHR21213:SF0">
    <property type="entry name" value="ZINC FINGER PROTEIN 706"/>
    <property type="match status" value="1"/>
</dbReference>
<dbReference type="InterPro" id="IPR045230">
    <property type="entry name" value="MBS1/2-like"/>
</dbReference>
<evidence type="ECO:0000313" key="6">
    <source>
        <dbReference type="EMBL" id="KAK9908036.1"/>
    </source>
</evidence>
<protein>
    <recommendedName>
        <fullName evidence="8">C2H2-type domain-containing protein</fullName>
    </recommendedName>
</protein>
<evidence type="ECO:0008006" key="8">
    <source>
        <dbReference type="Google" id="ProtNLM"/>
    </source>
</evidence>
<comment type="subcellular location">
    <subcellularLocation>
        <location evidence="2">Cytoplasm</location>
    </subcellularLocation>
    <subcellularLocation>
        <location evidence="1">Nucleus</location>
    </subcellularLocation>
</comment>
<comment type="caution">
    <text evidence="6">The sequence shown here is derived from an EMBL/GenBank/DDBJ whole genome shotgun (WGS) entry which is preliminary data.</text>
</comment>
<evidence type="ECO:0000256" key="4">
    <source>
        <dbReference type="ARBA" id="ARBA00023242"/>
    </source>
</evidence>
<evidence type="ECO:0000256" key="3">
    <source>
        <dbReference type="ARBA" id="ARBA00022490"/>
    </source>
</evidence>
<organism evidence="6 7">
    <name type="scientific">Coccomyxa subellipsoidea</name>
    <dbReference type="NCBI Taxonomy" id="248742"/>
    <lineage>
        <taxon>Eukaryota</taxon>
        <taxon>Viridiplantae</taxon>
        <taxon>Chlorophyta</taxon>
        <taxon>core chlorophytes</taxon>
        <taxon>Trebouxiophyceae</taxon>
        <taxon>Trebouxiophyceae incertae sedis</taxon>
        <taxon>Coccomyxaceae</taxon>
        <taxon>Coccomyxa</taxon>
    </lineage>
</organism>
<dbReference type="InterPro" id="IPR026939">
    <property type="entry name" value="ZNF706/At2g23090_sf"/>
</dbReference>
<evidence type="ECO:0000256" key="5">
    <source>
        <dbReference type="SAM" id="MobiDB-lite"/>
    </source>
</evidence>
<feature type="region of interest" description="Disordered" evidence="5">
    <location>
        <begin position="1"/>
        <end position="40"/>
    </location>
</feature>
<dbReference type="EMBL" id="JALJOT010000008">
    <property type="protein sequence ID" value="KAK9908036.1"/>
    <property type="molecule type" value="Genomic_DNA"/>
</dbReference>
<keyword evidence="4" id="KW-0539">Nucleus</keyword>
<keyword evidence="7" id="KW-1185">Reference proteome</keyword>
<evidence type="ECO:0000256" key="2">
    <source>
        <dbReference type="ARBA" id="ARBA00004496"/>
    </source>
</evidence>
<keyword evidence="3" id="KW-0963">Cytoplasm</keyword>
<sequence length="101" mass="10633">MGKAKPAKHTAAEIKAKVAAATTNKGGGNAGKEDRLGGKAGHAKYKCPVCAQQAPDMKTMQMHFEAKHPKLPWEADKIIDMHALVGATTQGVAVRGSTKKK</sequence>
<proteinExistence type="predicted"/>
<dbReference type="Proteomes" id="UP001491310">
    <property type="component" value="Unassembled WGS sequence"/>
</dbReference>
<name>A0ABR2YMB8_9CHLO</name>
<evidence type="ECO:0000313" key="7">
    <source>
        <dbReference type="Proteomes" id="UP001491310"/>
    </source>
</evidence>
<reference evidence="6 7" key="1">
    <citation type="journal article" date="2024" name="Nat. Commun.">
        <title>Phylogenomics reveals the evolutionary origins of lichenization in chlorophyte algae.</title>
        <authorList>
            <person name="Puginier C."/>
            <person name="Libourel C."/>
            <person name="Otte J."/>
            <person name="Skaloud P."/>
            <person name="Haon M."/>
            <person name="Grisel S."/>
            <person name="Petersen M."/>
            <person name="Berrin J.G."/>
            <person name="Delaux P.M."/>
            <person name="Dal Grande F."/>
            <person name="Keller J."/>
        </authorList>
    </citation>
    <scope>NUCLEOTIDE SEQUENCE [LARGE SCALE GENOMIC DNA]</scope>
    <source>
        <strain evidence="6 7">SAG 216-7</strain>
    </source>
</reference>
<gene>
    <name evidence="6" type="ORF">WJX75_001878</name>
</gene>
<evidence type="ECO:0000256" key="1">
    <source>
        <dbReference type="ARBA" id="ARBA00004123"/>
    </source>
</evidence>
<dbReference type="PANTHER" id="PTHR21213">
    <property type="entry name" value="GEO09665P1-RELATED"/>
    <property type="match status" value="1"/>
</dbReference>
<accession>A0ABR2YMB8</accession>
<dbReference type="Gene3D" id="4.10.1050.10">
    <property type="entry name" value="At2g23090-like"/>
    <property type="match status" value="1"/>
</dbReference>
<dbReference type="SUPFAM" id="SSF118359">
    <property type="entry name" value="Expressed protein At2g23090/F21P24.15"/>
    <property type="match status" value="1"/>
</dbReference>